<proteinExistence type="predicted"/>
<organism evidence="2 3">
    <name type="scientific">Diplocarpon rosae</name>
    <dbReference type="NCBI Taxonomy" id="946125"/>
    <lineage>
        <taxon>Eukaryota</taxon>
        <taxon>Fungi</taxon>
        <taxon>Dikarya</taxon>
        <taxon>Ascomycota</taxon>
        <taxon>Pezizomycotina</taxon>
        <taxon>Leotiomycetes</taxon>
        <taxon>Helotiales</taxon>
        <taxon>Drepanopezizaceae</taxon>
        <taxon>Diplocarpon</taxon>
    </lineage>
</organism>
<dbReference type="InterPro" id="IPR010775">
    <property type="entry name" value="DUF1365"/>
</dbReference>
<evidence type="ECO:0000313" key="2">
    <source>
        <dbReference type="EMBL" id="KAK2624911.1"/>
    </source>
</evidence>
<feature type="transmembrane region" description="Helical" evidence="1">
    <location>
        <begin position="75"/>
        <end position="95"/>
    </location>
</feature>
<gene>
    <name evidence="2" type="ORF">QTJ16_005280</name>
</gene>
<keyword evidence="1" id="KW-0812">Transmembrane</keyword>
<keyword evidence="1" id="KW-0472">Membrane</keyword>
<name>A0AAD9SWS4_9HELO</name>
<dbReference type="PANTHER" id="PTHR33973">
    <property type="entry name" value="OS07G0153300 PROTEIN"/>
    <property type="match status" value="1"/>
</dbReference>
<keyword evidence="1" id="KW-1133">Transmembrane helix</keyword>
<comment type="caution">
    <text evidence="2">The sequence shown here is derived from an EMBL/GenBank/DDBJ whole genome shotgun (WGS) entry which is preliminary data.</text>
</comment>
<dbReference type="Pfam" id="PF07103">
    <property type="entry name" value="DUF1365"/>
    <property type="match status" value="1"/>
</dbReference>
<feature type="transmembrane region" description="Helical" evidence="1">
    <location>
        <begin position="51"/>
        <end position="69"/>
    </location>
</feature>
<keyword evidence="3" id="KW-1185">Reference proteome</keyword>
<dbReference type="PANTHER" id="PTHR33973:SF4">
    <property type="entry name" value="OS07G0153300 PROTEIN"/>
    <property type="match status" value="1"/>
</dbReference>
<dbReference type="EMBL" id="JAUBYV010000008">
    <property type="protein sequence ID" value="KAK2624911.1"/>
    <property type="molecule type" value="Genomic_DNA"/>
</dbReference>
<reference evidence="2" key="1">
    <citation type="submission" date="2023-06" db="EMBL/GenBank/DDBJ databases">
        <title>Draft genome of Marssonina rosae.</title>
        <authorList>
            <person name="Cheng Q."/>
        </authorList>
    </citation>
    <scope>NUCLEOTIDE SEQUENCE</scope>
    <source>
        <strain evidence="2">R4</strain>
    </source>
</reference>
<evidence type="ECO:0000313" key="3">
    <source>
        <dbReference type="Proteomes" id="UP001285354"/>
    </source>
</evidence>
<dbReference type="AlphaFoldDB" id="A0AAD9SWS4"/>
<protein>
    <submittedName>
        <fullName evidence="2">Uncharacterized protein</fullName>
    </submittedName>
</protein>
<feature type="transmembrane region" description="Helical" evidence="1">
    <location>
        <begin position="28"/>
        <end position="44"/>
    </location>
</feature>
<evidence type="ECO:0000256" key="1">
    <source>
        <dbReference type="SAM" id="Phobius"/>
    </source>
</evidence>
<dbReference type="Proteomes" id="UP001285354">
    <property type="component" value="Unassembled WGS sequence"/>
</dbReference>
<sequence length="662" mass="74707">MMLSLGPVATFIHILNHGFALPPLDEMYLSLRAFGLLPSAFLLASRRPAEFFILSIFAFLSKPTSILIITSYFNITIVITTILTFIFLFSLLQLYRDTRNFQQASTPCEFPVKPMLFPCETVHQRMFPIKHSFAYSYLLVGIPVGWKGCVGGLISVDSDEKPRTWCQRLFAGGSKGAWFTVDGDDYLERGHVDGGLNGKLQRYLKGQGVDPNQYSYVYLLTAARFLGYAFNPVSIWHLYSASKELKALILEVSNTFDEKRIYFLEAASEASPAKADETPMPPRYTGTWPKDFYVSTFNSRNGSYSLSASDPLFPAMSQAGPISTTITLSNSSSIPKLVGRLYSTEMALDPTTLGVWEKTRFIARWWWVGLATFPRTVKEALRLLLGKGMPWVFRPEPRKETMSRRADPTELLIEQYFRAYLQQIVANSQENIVLCYETSGLLDSALQVEVMLSPSMQLLSPSPSTSKQITKNSLTCKRGTEAELRVLTPLFYTRLVQYPTIIDALEGELQSGTVSFSSDLLTSLDLTATLLDDKISKKGSMRERKRSTATALLSQFLFLALNIFANLRTPPRSIAIPVKERSPFSPVYPTHTPKILSKPEINPFDIFILNTAPFPEQKQYVKTVLRLSVARYVALGFVEVLDLELFLFKMGILWWSLRWVLM</sequence>
<accession>A0AAD9SWS4</accession>